<gene>
    <name evidence="3" type="ORF">H2204_015196</name>
</gene>
<keyword evidence="2" id="KW-0732">Signal</keyword>
<dbReference type="Proteomes" id="UP001172681">
    <property type="component" value="Unassembled WGS sequence"/>
</dbReference>
<keyword evidence="4" id="KW-1185">Reference proteome</keyword>
<feature type="compositionally biased region" description="Low complexity" evidence="1">
    <location>
        <begin position="314"/>
        <end position="338"/>
    </location>
</feature>
<accession>A0AA39CL10</accession>
<organism evidence="3 4">
    <name type="scientific">Knufia peltigerae</name>
    <dbReference type="NCBI Taxonomy" id="1002370"/>
    <lineage>
        <taxon>Eukaryota</taxon>
        <taxon>Fungi</taxon>
        <taxon>Dikarya</taxon>
        <taxon>Ascomycota</taxon>
        <taxon>Pezizomycotina</taxon>
        <taxon>Eurotiomycetes</taxon>
        <taxon>Chaetothyriomycetidae</taxon>
        <taxon>Chaetothyriales</taxon>
        <taxon>Trichomeriaceae</taxon>
        <taxon>Knufia</taxon>
    </lineage>
</organism>
<feature type="chain" id="PRO_5041417412" evidence="2">
    <location>
        <begin position="19"/>
        <end position="451"/>
    </location>
</feature>
<dbReference type="AlphaFoldDB" id="A0AA39CL10"/>
<protein>
    <submittedName>
        <fullName evidence="3">Uncharacterized protein</fullName>
    </submittedName>
</protein>
<evidence type="ECO:0000313" key="3">
    <source>
        <dbReference type="EMBL" id="KAJ9611792.1"/>
    </source>
</evidence>
<name>A0AA39CL10_9EURO</name>
<reference evidence="3" key="1">
    <citation type="submission" date="2022-10" db="EMBL/GenBank/DDBJ databases">
        <title>Culturing micro-colonial fungi from biological soil crusts in the Mojave desert and describing Neophaeococcomyces mojavensis, and introducing the new genera and species Taxawa tesnikishii.</title>
        <authorList>
            <person name="Kurbessoian T."/>
            <person name="Stajich J.E."/>
        </authorList>
    </citation>
    <scope>NUCLEOTIDE SEQUENCE</scope>
    <source>
        <strain evidence="3">TK_35</strain>
    </source>
</reference>
<comment type="caution">
    <text evidence="3">The sequence shown here is derived from an EMBL/GenBank/DDBJ whole genome shotgun (WGS) entry which is preliminary data.</text>
</comment>
<feature type="region of interest" description="Disordered" evidence="1">
    <location>
        <begin position="300"/>
        <end position="357"/>
    </location>
</feature>
<evidence type="ECO:0000256" key="1">
    <source>
        <dbReference type="SAM" id="MobiDB-lite"/>
    </source>
</evidence>
<proteinExistence type="predicted"/>
<feature type="compositionally biased region" description="Polar residues" evidence="1">
    <location>
        <begin position="339"/>
        <end position="352"/>
    </location>
</feature>
<evidence type="ECO:0000256" key="2">
    <source>
        <dbReference type="SAM" id="SignalP"/>
    </source>
</evidence>
<dbReference type="EMBL" id="JAPDRN010000226">
    <property type="protein sequence ID" value="KAJ9611792.1"/>
    <property type="molecule type" value="Genomic_DNA"/>
</dbReference>
<feature type="signal peptide" evidence="2">
    <location>
        <begin position="1"/>
        <end position="18"/>
    </location>
</feature>
<sequence length="451" mass="47979">MWLFNVLLLVMVNLGAMAEIPMCGSQSTSSQTSRGCTMTFTPYMAPQIGPTSTVYGAIMTTYFYVVDCRYCTVTNHEQNPTPQGPFTAKTTSSMLTVTRVECMPETTAITRRNYRGYEEVEQAHAQTVSHKKLSGNGFTHKLRRSSSSVTGALLDLATTISNTSPDIQLLTGPSQESLTEILSALFALNVADSGMNLTSACQQVTTTEVSYRLLESDFNPDQVKGLICWISENGYSFNSTRAAVISTLQAAIYGLEVNSDFTDNRTEICDNLDLFHSIGGFLGINTQQYQDIVCPGIPIEPTTPTPYQGSQSVPTAGPSASAGGPWASANSSSAESNATMPESASGNSSGTAFATGGPVASTGGPWISGNSSFTVHNVTTWGPPISYTGSIMSWPANWTEPTGTMGSGVASSTGMAWSGMGMRARTPPSPTAKPFYPAVPSPTRHSVFKRY</sequence>
<evidence type="ECO:0000313" key="4">
    <source>
        <dbReference type="Proteomes" id="UP001172681"/>
    </source>
</evidence>